<keyword evidence="3 4" id="KW-0808">Transferase</keyword>
<keyword evidence="5" id="KW-0732">Signal</keyword>
<dbReference type="GO" id="GO:0016020">
    <property type="term" value="C:membrane"/>
    <property type="evidence" value="ECO:0007669"/>
    <property type="project" value="UniProtKB-SubCell"/>
</dbReference>
<dbReference type="FunFam" id="3.40.50.2000:FF:000050">
    <property type="entry name" value="UDP-glucuronosyltransferase"/>
    <property type="match status" value="1"/>
</dbReference>
<evidence type="ECO:0000256" key="2">
    <source>
        <dbReference type="ARBA" id="ARBA00022676"/>
    </source>
</evidence>
<dbReference type="PROSITE" id="PS00375">
    <property type="entry name" value="UDPGT"/>
    <property type="match status" value="1"/>
</dbReference>
<dbReference type="EMBL" id="KZ308225">
    <property type="protein sequence ID" value="KAG8225142.1"/>
    <property type="molecule type" value="Genomic_DNA"/>
</dbReference>
<keyword evidence="5" id="KW-1133">Transmembrane helix</keyword>
<dbReference type="EC" id="2.4.1.17" evidence="5"/>
<keyword evidence="5" id="KW-0812">Transmembrane</keyword>
<name>A0A8K0NXB0_LADFU</name>
<feature type="transmembrane region" description="Helical" evidence="5">
    <location>
        <begin position="487"/>
        <end position="510"/>
    </location>
</feature>
<reference evidence="6" key="1">
    <citation type="submission" date="2013-04" db="EMBL/GenBank/DDBJ databases">
        <authorList>
            <person name="Qu J."/>
            <person name="Murali S.C."/>
            <person name="Bandaranaike D."/>
            <person name="Bellair M."/>
            <person name="Blankenburg K."/>
            <person name="Chao H."/>
            <person name="Dinh H."/>
            <person name="Doddapaneni H."/>
            <person name="Downs B."/>
            <person name="Dugan-Rocha S."/>
            <person name="Elkadiri S."/>
            <person name="Gnanaolivu R.D."/>
            <person name="Hernandez B."/>
            <person name="Javaid M."/>
            <person name="Jayaseelan J.C."/>
            <person name="Lee S."/>
            <person name="Li M."/>
            <person name="Ming W."/>
            <person name="Munidasa M."/>
            <person name="Muniz J."/>
            <person name="Nguyen L."/>
            <person name="Ongeri F."/>
            <person name="Osuji N."/>
            <person name="Pu L.-L."/>
            <person name="Puazo M."/>
            <person name="Qu C."/>
            <person name="Quiroz J."/>
            <person name="Raj R."/>
            <person name="Weissenberger G."/>
            <person name="Xin Y."/>
            <person name="Zou X."/>
            <person name="Han Y."/>
            <person name="Richards S."/>
            <person name="Worley K."/>
            <person name="Muzny D."/>
            <person name="Gibbs R."/>
        </authorList>
    </citation>
    <scope>NUCLEOTIDE SEQUENCE</scope>
    <source>
        <strain evidence="6">Sampled in the wild</strain>
    </source>
</reference>
<comment type="catalytic activity">
    <reaction evidence="5">
        <text>glucuronate acceptor + UDP-alpha-D-glucuronate = acceptor beta-D-glucuronoside + UDP + H(+)</text>
        <dbReference type="Rhea" id="RHEA:21032"/>
        <dbReference type="ChEBI" id="CHEBI:15378"/>
        <dbReference type="ChEBI" id="CHEBI:58052"/>
        <dbReference type="ChEBI" id="CHEBI:58223"/>
        <dbReference type="ChEBI" id="CHEBI:132367"/>
        <dbReference type="ChEBI" id="CHEBI:132368"/>
        <dbReference type="EC" id="2.4.1.17"/>
    </reaction>
</comment>
<feature type="chain" id="PRO_5035489057" description="UDP-glucuronosyltransferase" evidence="5">
    <location>
        <begin position="27"/>
        <end position="528"/>
    </location>
</feature>
<protein>
    <recommendedName>
        <fullName evidence="5">UDP-glucuronosyltransferase</fullName>
        <ecNumber evidence="5">2.4.1.17</ecNumber>
    </recommendedName>
</protein>
<evidence type="ECO:0000256" key="1">
    <source>
        <dbReference type="ARBA" id="ARBA00009995"/>
    </source>
</evidence>
<evidence type="ECO:0000313" key="7">
    <source>
        <dbReference type="Proteomes" id="UP000792457"/>
    </source>
</evidence>
<feature type="signal peptide" evidence="5">
    <location>
        <begin position="1"/>
        <end position="26"/>
    </location>
</feature>
<dbReference type="CDD" id="cd03784">
    <property type="entry name" value="GT1_Gtf-like"/>
    <property type="match status" value="1"/>
</dbReference>
<evidence type="ECO:0000313" key="6">
    <source>
        <dbReference type="EMBL" id="KAG8225142.1"/>
    </source>
</evidence>
<evidence type="ECO:0000256" key="3">
    <source>
        <dbReference type="ARBA" id="ARBA00022679"/>
    </source>
</evidence>
<dbReference type="Pfam" id="PF00201">
    <property type="entry name" value="UDPGT"/>
    <property type="match status" value="1"/>
</dbReference>
<dbReference type="InterPro" id="IPR002213">
    <property type="entry name" value="UDP_glucos_trans"/>
</dbReference>
<dbReference type="SUPFAM" id="SSF53756">
    <property type="entry name" value="UDP-Glycosyltransferase/glycogen phosphorylase"/>
    <property type="match status" value="1"/>
</dbReference>
<dbReference type="InterPro" id="IPR050271">
    <property type="entry name" value="UDP-glycosyltransferase"/>
</dbReference>
<dbReference type="AlphaFoldDB" id="A0A8K0NXB0"/>
<accession>A0A8K0NXB0</accession>
<dbReference type="Proteomes" id="UP000792457">
    <property type="component" value="Unassembled WGS sequence"/>
</dbReference>
<comment type="subcellular location">
    <subcellularLocation>
        <location evidence="5">Membrane</location>
        <topology evidence="5">Single-pass membrane protein</topology>
    </subcellularLocation>
</comment>
<dbReference type="InterPro" id="IPR035595">
    <property type="entry name" value="UDP_glycos_trans_CS"/>
</dbReference>
<comment type="caution">
    <text evidence="6">The sequence shown here is derived from an EMBL/GenBank/DDBJ whole genome shotgun (WGS) entry which is preliminary data.</text>
</comment>
<dbReference type="PANTHER" id="PTHR48043:SF145">
    <property type="entry name" value="FI06409P-RELATED"/>
    <property type="match status" value="1"/>
</dbReference>
<dbReference type="Gene3D" id="3.40.50.2000">
    <property type="entry name" value="Glycogen Phosphorylase B"/>
    <property type="match status" value="1"/>
</dbReference>
<organism evidence="6 7">
    <name type="scientific">Ladona fulva</name>
    <name type="common">Scarce chaser dragonfly</name>
    <name type="synonym">Libellula fulva</name>
    <dbReference type="NCBI Taxonomy" id="123851"/>
    <lineage>
        <taxon>Eukaryota</taxon>
        <taxon>Metazoa</taxon>
        <taxon>Ecdysozoa</taxon>
        <taxon>Arthropoda</taxon>
        <taxon>Hexapoda</taxon>
        <taxon>Insecta</taxon>
        <taxon>Pterygota</taxon>
        <taxon>Palaeoptera</taxon>
        <taxon>Odonata</taxon>
        <taxon>Epiprocta</taxon>
        <taxon>Anisoptera</taxon>
        <taxon>Libelluloidea</taxon>
        <taxon>Libellulidae</taxon>
        <taxon>Ladona</taxon>
    </lineage>
</organism>
<keyword evidence="7" id="KW-1185">Reference proteome</keyword>
<dbReference type="PANTHER" id="PTHR48043">
    <property type="entry name" value="EG:EG0003.4 PROTEIN-RELATED"/>
    <property type="match status" value="1"/>
</dbReference>
<evidence type="ECO:0000256" key="5">
    <source>
        <dbReference type="RuleBase" id="RU362059"/>
    </source>
</evidence>
<keyword evidence="5" id="KW-0472">Membrane</keyword>
<reference evidence="6" key="2">
    <citation type="submission" date="2017-10" db="EMBL/GenBank/DDBJ databases">
        <title>Ladona fulva Genome sequencing and assembly.</title>
        <authorList>
            <person name="Murali S."/>
            <person name="Richards S."/>
            <person name="Bandaranaike D."/>
            <person name="Bellair M."/>
            <person name="Blankenburg K."/>
            <person name="Chao H."/>
            <person name="Dinh H."/>
            <person name="Doddapaneni H."/>
            <person name="Dugan-Rocha S."/>
            <person name="Elkadiri S."/>
            <person name="Gnanaolivu R."/>
            <person name="Hernandez B."/>
            <person name="Skinner E."/>
            <person name="Javaid M."/>
            <person name="Lee S."/>
            <person name="Li M."/>
            <person name="Ming W."/>
            <person name="Munidasa M."/>
            <person name="Muniz J."/>
            <person name="Nguyen L."/>
            <person name="Hughes D."/>
            <person name="Osuji N."/>
            <person name="Pu L.-L."/>
            <person name="Puazo M."/>
            <person name="Qu C."/>
            <person name="Quiroz J."/>
            <person name="Raj R."/>
            <person name="Weissenberger G."/>
            <person name="Xin Y."/>
            <person name="Zou X."/>
            <person name="Han Y."/>
            <person name="Worley K."/>
            <person name="Muzny D."/>
            <person name="Gibbs R."/>
        </authorList>
    </citation>
    <scope>NUCLEOTIDE SEQUENCE</scope>
    <source>
        <strain evidence="6">Sampled in the wild</strain>
    </source>
</reference>
<proteinExistence type="inferred from homology"/>
<comment type="similarity">
    <text evidence="1 4">Belongs to the UDP-glycosyltransferase family.</text>
</comment>
<sequence>MIAMWSKWALPAIILVFILQPQASNSANILGLFPFASSSHNNMYNTIIKALLEKGYNVTVATSKPLDTTLPNYKHIDFMELTNKYLSIFNSETKPVGVIELMSKTIWMNDDICNQTLFHPDIKRLLNPSKNAEHFDAILSTTFMSECFFGFAHIYKAPLVLISPTAPLSITYNSLGIIGLPSFVSNMMTGYTDHMTFPQRIINSLVTFGHTVVYEALITRNIDTLMKEVYGEEIPPFSEIKKSVSLVLVNHHFSLNGGRPLSPSIVEVGGLHIKPPKELPKDIKEFMDGAGEDGIIYVSLGSILRSANFPVKVRDAFIGAFSQLKQRILWKWEGDSPLPGQTKNIRLEKWVPQQDVLAHPNVKLFITHGGLLSMQEAVTRGVPLIGIPFFGDQYYNLARAAELQIGVKLDALNITRESLLEAMRKVLENPMYQTNMKAMMTIVKDQKEHPLERAIYWIEYVMRHKEAKHMRLASADLNWFQLYMLDVLLVLIVIPMVVFLIIAIITVKIVKKCCNSKRKRGESTKKNQ</sequence>
<gene>
    <name evidence="6" type="primary">UGT</name>
    <name evidence="6" type="ORF">J437_LFUL019782</name>
</gene>
<dbReference type="OrthoDB" id="5835829at2759"/>
<evidence type="ECO:0000256" key="4">
    <source>
        <dbReference type="RuleBase" id="RU003718"/>
    </source>
</evidence>
<keyword evidence="2 4" id="KW-0328">Glycosyltransferase</keyword>
<dbReference type="GO" id="GO:0015020">
    <property type="term" value="F:glucuronosyltransferase activity"/>
    <property type="evidence" value="ECO:0007669"/>
    <property type="project" value="UniProtKB-EC"/>
</dbReference>